<dbReference type="Gene3D" id="3.90.1720.10">
    <property type="entry name" value="endopeptidase domain like (from Nostoc punctiforme)"/>
    <property type="match status" value="1"/>
</dbReference>
<dbReference type="RefSeq" id="WP_200596138.1">
    <property type="nucleotide sequence ID" value="NZ_JAEPBG010000013.1"/>
</dbReference>
<evidence type="ECO:0008006" key="3">
    <source>
        <dbReference type="Google" id="ProtNLM"/>
    </source>
</evidence>
<sequence length="218" mass="24619">MPIQTLAPAEQKFASDRVTRDSYSNLRRQIRTGDLLFAAGNYPVSRMIEHFSNSMFSHVGFLFRWNDRVLLLESVEDDGVRAVPLSQYVSDYENSGEPYDGRLFLARYNGDIDAQKVTAMLGEAADLLNRKYNKEEVGMILARLTIGFGHPVENNTYICSEFVDECFRKIDIVFPRAESGFIFPEQIAADPRVQPMYEIALSTQDVASTHLGGMNMIG</sequence>
<dbReference type="AlphaFoldDB" id="A0A934W960"/>
<name>A0A934W960_9BURK</name>
<dbReference type="InterPro" id="IPR038765">
    <property type="entry name" value="Papain-like_cys_pep_sf"/>
</dbReference>
<comment type="caution">
    <text evidence="1">The sequence shown here is derived from an EMBL/GenBank/DDBJ whole genome shotgun (WGS) entry which is preliminary data.</text>
</comment>
<evidence type="ECO:0000313" key="2">
    <source>
        <dbReference type="Proteomes" id="UP000622890"/>
    </source>
</evidence>
<dbReference type="Proteomes" id="UP000622890">
    <property type="component" value="Unassembled WGS sequence"/>
</dbReference>
<keyword evidence="2" id="KW-1185">Reference proteome</keyword>
<dbReference type="InterPro" id="IPR024453">
    <property type="entry name" value="Peptidase_C92"/>
</dbReference>
<dbReference type="EMBL" id="JAEPBG010000013">
    <property type="protein sequence ID" value="MBK4737668.1"/>
    <property type="molecule type" value="Genomic_DNA"/>
</dbReference>
<gene>
    <name evidence="1" type="ORF">JJB74_23860</name>
</gene>
<evidence type="ECO:0000313" key="1">
    <source>
        <dbReference type="EMBL" id="MBK4737668.1"/>
    </source>
</evidence>
<dbReference type="SUPFAM" id="SSF54001">
    <property type="entry name" value="Cysteine proteinases"/>
    <property type="match status" value="1"/>
</dbReference>
<reference evidence="1" key="1">
    <citation type="submission" date="2021-01" db="EMBL/GenBank/DDBJ databases">
        <title>Genome sequence of strain Noviherbaspirillum sp. DKR-6.</title>
        <authorList>
            <person name="Chaudhary D.K."/>
        </authorList>
    </citation>
    <scope>NUCLEOTIDE SEQUENCE</scope>
    <source>
        <strain evidence="1">DKR-6</strain>
    </source>
</reference>
<proteinExistence type="predicted"/>
<protein>
    <recommendedName>
        <fullName evidence="3">Permuted papain-like amidase enzyme, YaeF/YiiX, C92 family</fullName>
    </recommendedName>
</protein>
<dbReference type="Pfam" id="PF05708">
    <property type="entry name" value="Peptidase_C92"/>
    <property type="match status" value="1"/>
</dbReference>
<accession>A0A934W960</accession>
<organism evidence="1 2">
    <name type="scientific">Noviherbaspirillum pedocola</name>
    <dbReference type="NCBI Taxonomy" id="2801341"/>
    <lineage>
        <taxon>Bacteria</taxon>
        <taxon>Pseudomonadati</taxon>
        <taxon>Pseudomonadota</taxon>
        <taxon>Betaproteobacteria</taxon>
        <taxon>Burkholderiales</taxon>
        <taxon>Oxalobacteraceae</taxon>
        <taxon>Noviherbaspirillum</taxon>
    </lineage>
</organism>